<dbReference type="Pfam" id="PF13669">
    <property type="entry name" value="Glyoxalase_4"/>
    <property type="match status" value="1"/>
</dbReference>
<reference evidence="3 4" key="1">
    <citation type="submission" date="2022-09" db="EMBL/GenBank/DDBJ databases">
        <authorList>
            <person name="Han X.L."/>
            <person name="Wang Q."/>
            <person name="Lu T."/>
        </authorList>
    </citation>
    <scope>NUCLEOTIDE SEQUENCE [LARGE SCALE GENOMIC DNA]</scope>
    <source>
        <strain evidence="3 4">WQ 127069</strain>
    </source>
</reference>
<dbReference type="RefSeq" id="WP_262682836.1">
    <property type="nucleotide sequence ID" value="NZ_JAOQIO010000007.1"/>
</dbReference>
<evidence type="ECO:0000313" key="3">
    <source>
        <dbReference type="EMBL" id="MCU6791241.1"/>
    </source>
</evidence>
<dbReference type="InterPro" id="IPR037523">
    <property type="entry name" value="VOC_core"/>
</dbReference>
<accession>A0ABT2UAN8</accession>
<sequence>MEQISNNRIIKLGVVVDNLEEAFQYYVELFKLDPTKMRAPRPRPTDSELSQAPVTAATPEGGNTPFVWYRGEYRNARCRTAIIPLEPIYLELIEPYDELSPWTEFREKHGPGIHFMTFHIDGFEEHIELMESKGMPAFHKQEKGKERYAYFDSVAKLGATIEFKEIDKN</sequence>
<name>A0ABT2UAN8_9BACL</name>
<dbReference type="Proteomes" id="UP001652445">
    <property type="component" value="Unassembled WGS sequence"/>
</dbReference>
<proteinExistence type="predicted"/>
<dbReference type="EMBL" id="JAOQIO010000007">
    <property type="protein sequence ID" value="MCU6791241.1"/>
    <property type="molecule type" value="Genomic_DNA"/>
</dbReference>
<feature type="domain" description="VOC" evidence="2">
    <location>
        <begin position="8"/>
        <end position="166"/>
    </location>
</feature>
<feature type="region of interest" description="Disordered" evidence="1">
    <location>
        <begin position="37"/>
        <end position="58"/>
    </location>
</feature>
<organism evidence="3 4">
    <name type="scientific">Paenibacillus baimaensis</name>
    <dbReference type="NCBI Taxonomy" id="2982185"/>
    <lineage>
        <taxon>Bacteria</taxon>
        <taxon>Bacillati</taxon>
        <taxon>Bacillota</taxon>
        <taxon>Bacilli</taxon>
        <taxon>Bacillales</taxon>
        <taxon>Paenibacillaceae</taxon>
        <taxon>Paenibacillus</taxon>
    </lineage>
</organism>
<dbReference type="SUPFAM" id="SSF54593">
    <property type="entry name" value="Glyoxalase/Bleomycin resistance protein/Dihydroxybiphenyl dioxygenase"/>
    <property type="match status" value="1"/>
</dbReference>
<evidence type="ECO:0000313" key="4">
    <source>
        <dbReference type="Proteomes" id="UP001652445"/>
    </source>
</evidence>
<dbReference type="InterPro" id="IPR029068">
    <property type="entry name" value="Glyas_Bleomycin-R_OHBP_Dase"/>
</dbReference>
<evidence type="ECO:0000259" key="2">
    <source>
        <dbReference type="PROSITE" id="PS51819"/>
    </source>
</evidence>
<dbReference type="PROSITE" id="PS51819">
    <property type="entry name" value="VOC"/>
    <property type="match status" value="1"/>
</dbReference>
<gene>
    <name evidence="3" type="ORF">OB236_03760</name>
</gene>
<evidence type="ECO:0000256" key="1">
    <source>
        <dbReference type="SAM" id="MobiDB-lite"/>
    </source>
</evidence>
<dbReference type="Gene3D" id="3.10.180.10">
    <property type="entry name" value="2,3-Dihydroxybiphenyl 1,2-Dioxygenase, domain 1"/>
    <property type="match status" value="1"/>
</dbReference>
<protein>
    <submittedName>
        <fullName evidence="3">VOC family protein</fullName>
    </submittedName>
</protein>
<keyword evidence="4" id="KW-1185">Reference proteome</keyword>
<comment type="caution">
    <text evidence="3">The sequence shown here is derived from an EMBL/GenBank/DDBJ whole genome shotgun (WGS) entry which is preliminary data.</text>
</comment>